<evidence type="ECO:0000256" key="3">
    <source>
        <dbReference type="ARBA" id="ARBA00022538"/>
    </source>
</evidence>
<dbReference type="PANTHER" id="PTHR43833:SF5">
    <property type="entry name" value="TRK SYSTEM POTASSIUM UPTAKE PROTEIN TRKA"/>
    <property type="match status" value="1"/>
</dbReference>
<evidence type="ECO:0000259" key="8">
    <source>
        <dbReference type="PROSITE" id="PS51202"/>
    </source>
</evidence>
<protein>
    <recommendedName>
        <fullName evidence="1">Trk system potassium uptake protein TrkA</fullName>
    </recommendedName>
</protein>
<dbReference type="NCBIfam" id="NF007039">
    <property type="entry name" value="PRK09496.3-2"/>
    <property type="match status" value="1"/>
</dbReference>
<evidence type="ECO:0000256" key="1">
    <source>
        <dbReference type="ARBA" id="ARBA00017378"/>
    </source>
</evidence>
<evidence type="ECO:0000313" key="9">
    <source>
        <dbReference type="EMBL" id="MBC2606148.1"/>
    </source>
</evidence>
<accession>A0A7X1B837</accession>
<dbReference type="Gene3D" id="3.30.70.1450">
    <property type="entry name" value="Regulator of K+ conductance, C-terminal domain"/>
    <property type="match status" value="2"/>
</dbReference>
<keyword evidence="6" id="KW-0406">Ion transport</keyword>
<dbReference type="InterPro" id="IPR006037">
    <property type="entry name" value="RCK_C"/>
</dbReference>
<feature type="domain" description="RCK N-terminal" evidence="7">
    <location>
        <begin position="1"/>
        <end position="121"/>
    </location>
</feature>
<dbReference type="InterPro" id="IPR036291">
    <property type="entry name" value="NAD(P)-bd_dom_sf"/>
</dbReference>
<feature type="domain" description="RCK C-terminal" evidence="8">
    <location>
        <begin position="373"/>
        <end position="453"/>
    </location>
</feature>
<dbReference type="Pfam" id="PF02080">
    <property type="entry name" value="TrkA_C"/>
    <property type="match status" value="2"/>
</dbReference>
<dbReference type="PANTHER" id="PTHR43833">
    <property type="entry name" value="POTASSIUM CHANNEL PROTEIN 2-RELATED-RELATED"/>
    <property type="match status" value="1"/>
</dbReference>
<evidence type="ECO:0000256" key="6">
    <source>
        <dbReference type="ARBA" id="ARBA00023065"/>
    </source>
</evidence>
<keyword evidence="5" id="KW-0520">NAD</keyword>
<feature type="domain" description="RCK C-terminal" evidence="8">
    <location>
        <begin position="141"/>
        <end position="222"/>
    </location>
</feature>
<proteinExistence type="predicted"/>
<evidence type="ECO:0000313" key="10">
    <source>
        <dbReference type="Proteomes" id="UP000526501"/>
    </source>
</evidence>
<dbReference type="AlphaFoldDB" id="A0A7X1B837"/>
<dbReference type="SUPFAM" id="SSF116726">
    <property type="entry name" value="TrkA C-terminal domain-like"/>
    <property type="match status" value="2"/>
</dbReference>
<dbReference type="Pfam" id="PF02254">
    <property type="entry name" value="TrkA_N"/>
    <property type="match status" value="2"/>
</dbReference>
<dbReference type="RefSeq" id="WP_185660039.1">
    <property type="nucleotide sequence ID" value="NZ_CAWPOO010000008.1"/>
</dbReference>
<organism evidence="9 10">
    <name type="scientific">Pelagicoccus albus</name>
    <dbReference type="NCBI Taxonomy" id="415222"/>
    <lineage>
        <taxon>Bacteria</taxon>
        <taxon>Pseudomonadati</taxon>
        <taxon>Verrucomicrobiota</taxon>
        <taxon>Opitutia</taxon>
        <taxon>Puniceicoccales</taxon>
        <taxon>Pelagicoccaceae</taxon>
        <taxon>Pelagicoccus</taxon>
    </lineage>
</organism>
<comment type="caution">
    <text evidence="9">The sequence shown here is derived from an EMBL/GenBank/DDBJ whole genome shotgun (WGS) entry which is preliminary data.</text>
</comment>
<reference evidence="9 10" key="1">
    <citation type="submission" date="2020-07" db="EMBL/GenBank/DDBJ databases">
        <authorList>
            <person name="Feng X."/>
        </authorList>
    </citation>
    <scope>NUCLEOTIDE SEQUENCE [LARGE SCALE GENOMIC DNA]</scope>
    <source>
        <strain evidence="9 10">JCM23202</strain>
    </source>
</reference>
<dbReference type="InterPro" id="IPR036721">
    <property type="entry name" value="RCK_C_sf"/>
</dbReference>
<dbReference type="InterPro" id="IPR003148">
    <property type="entry name" value="RCK_N"/>
</dbReference>
<dbReference type="EMBL" id="JACHVC010000008">
    <property type="protein sequence ID" value="MBC2606148.1"/>
    <property type="molecule type" value="Genomic_DNA"/>
</dbReference>
<dbReference type="GO" id="GO:0015079">
    <property type="term" value="F:potassium ion transmembrane transporter activity"/>
    <property type="evidence" value="ECO:0007669"/>
    <property type="project" value="InterPro"/>
</dbReference>
<keyword evidence="3" id="KW-0633">Potassium transport</keyword>
<dbReference type="SUPFAM" id="SSF51735">
    <property type="entry name" value="NAD(P)-binding Rossmann-fold domains"/>
    <property type="match status" value="2"/>
</dbReference>
<keyword evidence="2" id="KW-0813">Transport</keyword>
<dbReference type="InterPro" id="IPR050721">
    <property type="entry name" value="Trk_Ktr_HKT_K-transport"/>
</dbReference>
<dbReference type="InterPro" id="IPR006036">
    <property type="entry name" value="K_uptake_TrkA"/>
</dbReference>
<dbReference type="PROSITE" id="PS51201">
    <property type="entry name" value="RCK_N"/>
    <property type="match status" value="2"/>
</dbReference>
<sequence>MKIVIVGAGEVGTHLSETLSVADHDVTVIERDEALAQTLTETVDVRVVKGNGSSASTLLKAGASKCDFFLAMTSSDETNLVSASLAKALGAKKTFARAHDATYRDNTLINHQRHFGIDHLVNPEALAAVELAKRIRNPGRVAVEDFGRGQIEVKSIEIQSGAKVCDIPLKDLKLPGNIRIGLVQRDDTNIVANANTTLKVGDQVTVFGHPDSLFETKALFDPSSKGSKKISVTILSGSEIAISLARLLSNPRFKIRIIERDLKHCEALAERLPSVTMIHGDGTSLRVLEEEEIGHSDFFVACRKDDEDNIMTCLQAFKLGAKHTMLAINRADYIEILEKLNTNLGVELAVSPRIAATNEVLRYIGKKPFIQLEDSVREEIDNNFIIELDIAEKSSVVDKKIRDIEWPEECVLVGHEHNYMPRTPTGDDILRAGDSIIAIICKSRIKELLKLTK</sequence>
<evidence type="ECO:0000259" key="7">
    <source>
        <dbReference type="PROSITE" id="PS51201"/>
    </source>
</evidence>
<gene>
    <name evidence="9" type="primary">trkA</name>
    <name evidence="9" type="ORF">H5P27_08825</name>
</gene>
<feature type="domain" description="RCK N-terminal" evidence="7">
    <location>
        <begin position="229"/>
        <end position="350"/>
    </location>
</feature>
<dbReference type="Proteomes" id="UP000526501">
    <property type="component" value="Unassembled WGS sequence"/>
</dbReference>
<keyword evidence="10" id="KW-1185">Reference proteome</keyword>
<evidence type="ECO:0000256" key="4">
    <source>
        <dbReference type="ARBA" id="ARBA00022958"/>
    </source>
</evidence>
<dbReference type="PROSITE" id="PS51202">
    <property type="entry name" value="RCK_C"/>
    <property type="match status" value="2"/>
</dbReference>
<dbReference type="GO" id="GO:0005886">
    <property type="term" value="C:plasma membrane"/>
    <property type="evidence" value="ECO:0007669"/>
    <property type="project" value="InterPro"/>
</dbReference>
<name>A0A7X1B837_9BACT</name>
<keyword evidence="4" id="KW-0630">Potassium</keyword>
<evidence type="ECO:0000256" key="5">
    <source>
        <dbReference type="ARBA" id="ARBA00023027"/>
    </source>
</evidence>
<evidence type="ECO:0000256" key="2">
    <source>
        <dbReference type="ARBA" id="ARBA00022448"/>
    </source>
</evidence>
<dbReference type="PRINTS" id="PR00335">
    <property type="entry name" value="KUPTAKETRKA"/>
</dbReference>
<dbReference type="Gene3D" id="3.40.50.720">
    <property type="entry name" value="NAD(P)-binding Rossmann-like Domain"/>
    <property type="match status" value="2"/>
</dbReference>